<dbReference type="PANTHER" id="PTHR32309">
    <property type="entry name" value="TYROSINE-PROTEIN KINASE"/>
    <property type="match status" value="1"/>
</dbReference>
<sequence length="742" mass="83942">MDIVVLFRVLLRKKWYLILIPIVAAVATYVFTAGMKPVFKSTAKISTGFTTDDEIKVTDERFNLRDAGVKFNNLLQTMTSETVLSMLSYRLLLHDLQSERPFKPLRSEDPEAIVLSAEERTQAIQLLKVRYDSIKQLSSIDPFENKIQSFLAQMNYAHWQMKDRVEVKYIKDTDFVTITHASGKAELSAFVVNTLGEEYIRYDNSLRLGKTDRSVTFFQNLVAEKKKVLDEKSQMLNDYKLTNGVVNYETESSTKMAQITEYELRKEQILSDIQRVRLSLASVNKKLADFAKGANPDMDRATINGNIVRIQEKITQLNDEYTKGGSTNTELQSTIRDLRFQLEVEKNKLQQLGASSVKASRQDLLDQQEQYQLELQISEANLSNVNGMIGALRGSVTGSASKEATLTALQSEVTKANEEYLQALDRFNTEQSKSMISSSSVKIIQPGQPNGAPEMSMRYLFIGLSAIVAFVLTVFTIVFMEYIDVRIKNPQQFRKMVRIPLAGSVNGIDTKNLNLTELFANSNKNQEMEVFKHFLRKLRFEIEASKGKVLLVTSTKPGEGKTFIILCVAYLLSLIQKHVLIIDTNFKNNSLTHILLRKNQNVRKLEQGIFIKGYIGQSEKHDMSEEDFASSIIYPTGHRGISIIGNNGGNESPSEIFAGRDFGEMIRKLSETYDYIIMEGAALNNYSDTKELVDYSDKVLSVFSAESVIKQLDRESIDYLKDLNGKFMGAVLNKINTKELAI</sequence>
<gene>
    <name evidence="3" type="ORF">DQQ10_10665</name>
</gene>
<keyword evidence="2" id="KW-0472">Membrane</keyword>
<name>A0A364Y5A1_9BACT</name>
<keyword evidence="2" id="KW-1133">Transmembrane helix</keyword>
<dbReference type="Gene3D" id="3.40.50.300">
    <property type="entry name" value="P-loop containing nucleotide triphosphate hydrolases"/>
    <property type="match status" value="1"/>
</dbReference>
<evidence type="ECO:0008006" key="5">
    <source>
        <dbReference type="Google" id="ProtNLM"/>
    </source>
</evidence>
<dbReference type="InterPro" id="IPR027417">
    <property type="entry name" value="P-loop_NTPase"/>
</dbReference>
<dbReference type="OrthoDB" id="972983at2"/>
<dbReference type="InterPro" id="IPR050445">
    <property type="entry name" value="Bact_polysacc_biosynth/exp"/>
</dbReference>
<dbReference type="GO" id="GO:0005886">
    <property type="term" value="C:plasma membrane"/>
    <property type="evidence" value="ECO:0007669"/>
    <property type="project" value="TreeGrafter"/>
</dbReference>
<dbReference type="Proteomes" id="UP000251889">
    <property type="component" value="Unassembled WGS sequence"/>
</dbReference>
<dbReference type="SUPFAM" id="SSF52540">
    <property type="entry name" value="P-loop containing nucleoside triphosphate hydrolases"/>
    <property type="match status" value="1"/>
</dbReference>
<organism evidence="3 4">
    <name type="scientific">Pseudochryseolinea flava</name>
    <dbReference type="NCBI Taxonomy" id="2059302"/>
    <lineage>
        <taxon>Bacteria</taxon>
        <taxon>Pseudomonadati</taxon>
        <taxon>Bacteroidota</taxon>
        <taxon>Cytophagia</taxon>
        <taxon>Cytophagales</taxon>
        <taxon>Fulvivirgaceae</taxon>
        <taxon>Pseudochryseolinea</taxon>
    </lineage>
</organism>
<feature type="transmembrane region" description="Helical" evidence="2">
    <location>
        <begin position="15"/>
        <end position="35"/>
    </location>
</feature>
<dbReference type="PANTHER" id="PTHR32309:SF13">
    <property type="entry name" value="FERRIC ENTEROBACTIN TRANSPORT PROTEIN FEPE"/>
    <property type="match status" value="1"/>
</dbReference>
<accession>A0A364Y5A1</accession>
<keyword evidence="1" id="KW-0175">Coiled coil</keyword>
<dbReference type="EMBL" id="QMFY01000004">
    <property type="protein sequence ID" value="RAW01358.1"/>
    <property type="molecule type" value="Genomic_DNA"/>
</dbReference>
<evidence type="ECO:0000256" key="2">
    <source>
        <dbReference type="SAM" id="Phobius"/>
    </source>
</evidence>
<proteinExistence type="predicted"/>
<feature type="coiled-coil region" evidence="1">
    <location>
        <begin position="300"/>
        <end position="426"/>
    </location>
</feature>
<evidence type="ECO:0000313" key="4">
    <source>
        <dbReference type="Proteomes" id="UP000251889"/>
    </source>
</evidence>
<keyword evidence="4" id="KW-1185">Reference proteome</keyword>
<feature type="transmembrane region" description="Helical" evidence="2">
    <location>
        <begin position="459"/>
        <end position="480"/>
    </location>
</feature>
<dbReference type="AlphaFoldDB" id="A0A364Y5A1"/>
<dbReference type="RefSeq" id="WP_112746844.1">
    <property type="nucleotide sequence ID" value="NZ_QMFY01000004.1"/>
</dbReference>
<evidence type="ECO:0000256" key="1">
    <source>
        <dbReference type="SAM" id="Coils"/>
    </source>
</evidence>
<evidence type="ECO:0000313" key="3">
    <source>
        <dbReference type="EMBL" id="RAW01358.1"/>
    </source>
</evidence>
<keyword evidence="2" id="KW-0812">Transmembrane</keyword>
<reference evidence="3 4" key="1">
    <citation type="submission" date="2018-06" db="EMBL/GenBank/DDBJ databases">
        <title>Chryseolinea flavus sp. nov., a member of the phylum Bacteroidetes isolated from soil.</title>
        <authorList>
            <person name="Li Y."/>
            <person name="Wang J."/>
        </authorList>
    </citation>
    <scope>NUCLEOTIDE SEQUENCE [LARGE SCALE GENOMIC DNA]</scope>
    <source>
        <strain evidence="3 4">SDU1-6</strain>
    </source>
</reference>
<protein>
    <recommendedName>
        <fullName evidence="5">Polysaccharide chain length determinant N-terminal domain-containing protein</fullName>
    </recommendedName>
</protein>
<dbReference type="GO" id="GO:0004713">
    <property type="term" value="F:protein tyrosine kinase activity"/>
    <property type="evidence" value="ECO:0007669"/>
    <property type="project" value="TreeGrafter"/>
</dbReference>
<comment type="caution">
    <text evidence="3">The sequence shown here is derived from an EMBL/GenBank/DDBJ whole genome shotgun (WGS) entry which is preliminary data.</text>
</comment>